<dbReference type="PaxDb" id="4097-A0A1S3ZYU7"/>
<name>A0A1S3ZYU7_TOBAC</name>
<dbReference type="InterPro" id="IPR000477">
    <property type="entry name" value="RT_dom"/>
</dbReference>
<dbReference type="OMA" id="WIKAYIS"/>
<dbReference type="Pfam" id="PF00078">
    <property type="entry name" value="RVT_1"/>
    <property type="match status" value="1"/>
</dbReference>
<proteinExistence type="predicted"/>
<dbReference type="AlphaFoldDB" id="A0A1S3ZYU7"/>
<dbReference type="KEGG" id="nta:107791907"/>
<dbReference type="OrthoDB" id="1303876at2759"/>
<gene>
    <name evidence="2" type="primary">LOC107791907</name>
</gene>
<dbReference type="RefSeq" id="XP_016469543.1">
    <property type="nucleotide sequence ID" value="XM_016614057.1"/>
</dbReference>
<dbReference type="PANTHER" id="PTHR33116:SF66">
    <property type="entry name" value="REVERSE TRANSCRIPTASE ZINC-BINDING DOMAIN-CONTAINING PROTEIN"/>
    <property type="match status" value="1"/>
</dbReference>
<feature type="domain" description="Reverse transcriptase" evidence="1">
    <location>
        <begin position="1"/>
        <end position="132"/>
    </location>
</feature>
<reference evidence="2" key="1">
    <citation type="submission" date="2025-08" db="UniProtKB">
        <authorList>
            <consortium name="RefSeq"/>
        </authorList>
    </citation>
    <scope>IDENTIFICATION</scope>
</reference>
<accession>A0A1S3ZYU7</accession>
<evidence type="ECO:0000259" key="1">
    <source>
        <dbReference type="PROSITE" id="PS50878"/>
    </source>
</evidence>
<dbReference type="STRING" id="4097.A0A1S3ZYU7"/>
<protein>
    <submittedName>
        <fullName evidence="2">Uncharacterized mitochondrial protein AtMg01250-like</fullName>
    </submittedName>
</protein>
<dbReference type="PROSITE" id="PS50878">
    <property type="entry name" value="RT_POL"/>
    <property type="match status" value="1"/>
</dbReference>
<dbReference type="PANTHER" id="PTHR33116">
    <property type="entry name" value="REVERSE TRANSCRIPTASE ZINC-BINDING DOMAIN-CONTAINING PROTEIN-RELATED-RELATED"/>
    <property type="match status" value="1"/>
</dbReference>
<organism evidence="2">
    <name type="scientific">Nicotiana tabacum</name>
    <name type="common">Common tobacco</name>
    <dbReference type="NCBI Taxonomy" id="4097"/>
    <lineage>
        <taxon>Eukaryota</taxon>
        <taxon>Viridiplantae</taxon>
        <taxon>Streptophyta</taxon>
        <taxon>Embryophyta</taxon>
        <taxon>Tracheophyta</taxon>
        <taxon>Spermatophyta</taxon>
        <taxon>Magnoliopsida</taxon>
        <taxon>eudicotyledons</taxon>
        <taxon>Gunneridae</taxon>
        <taxon>Pentapetalae</taxon>
        <taxon>asterids</taxon>
        <taxon>lamiids</taxon>
        <taxon>Solanales</taxon>
        <taxon>Solanaceae</taxon>
        <taxon>Nicotianoideae</taxon>
        <taxon>Nicotianeae</taxon>
        <taxon>Nicotiana</taxon>
    </lineage>
</organism>
<sequence length="132" mass="15178">MGFPYKFTKWVMECISSVTYSLNINGGLTTPFKGKRGIRQGDPMSPYLFVLAMEYLQREFMQLPKMKDFKFHPRCKKLGVVHVCFADDLLMFCKADIQSVRLLKQVFHKFYMVSGLQANVDKSSVYIAGVSI</sequence>
<evidence type="ECO:0000313" key="2">
    <source>
        <dbReference type="RefSeq" id="XP_016469543.1"/>
    </source>
</evidence>
<dbReference type="InterPro" id="IPR043502">
    <property type="entry name" value="DNA/RNA_pol_sf"/>
</dbReference>
<dbReference type="SUPFAM" id="SSF56672">
    <property type="entry name" value="DNA/RNA polymerases"/>
    <property type="match status" value="1"/>
</dbReference>